<comment type="caution">
    <text evidence="2">The sequence shown here is derived from an EMBL/GenBank/DDBJ whole genome shotgun (WGS) entry which is preliminary data.</text>
</comment>
<dbReference type="EMBL" id="DQTV01000079">
    <property type="protein sequence ID" value="HIP57285.1"/>
    <property type="molecule type" value="Genomic_DNA"/>
</dbReference>
<evidence type="ECO:0000313" key="3">
    <source>
        <dbReference type="Proteomes" id="UP000605805"/>
    </source>
</evidence>
<evidence type="ECO:0000256" key="1">
    <source>
        <dbReference type="SAM" id="Phobius"/>
    </source>
</evidence>
<accession>A0A832YT51</accession>
<keyword evidence="1" id="KW-0472">Membrane</keyword>
<dbReference type="Proteomes" id="UP000605805">
    <property type="component" value="Unassembled WGS sequence"/>
</dbReference>
<keyword evidence="1" id="KW-1133">Transmembrane helix</keyword>
<evidence type="ECO:0000313" key="2">
    <source>
        <dbReference type="EMBL" id="HIP57285.1"/>
    </source>
</evidence>
<feature type="transmembrane region" description="Helical" evidence="1">
    <location>
        <begin position="13"/>
        <end position="34"/>
    </location>
</feature>
<gene>
    <name evidence="2" type="ORF">EYH02_04370</name>
</gene>
<reference evidence="2" key="1">
    <citation type="journal article" date="2020" name="ISME J.">
        <title>Gammaproteobacteria mediating utilization of methyl-, sulfur- and petroleum organic compounds in deep ocean hydrothermal plumes.</title>
        <authorList>
            <person name="Zhou Z."/>
            <person name="Liu Y."/>
            <person name="Pan J."/>
            <person name="Cron B.R."/>
            <person name="Toner B.M."/>
            <person name="Anantharaman K."/>
            <person name="Breier J.A."/>
            <person name="Dick G.J."/>
            <person name="Li M."/>
        </authorList>
    </citation>
    <scope>NUCLEOTIDE SEQUENCE</scope>
    <source>
        <strain evidence="2">SZUA-1435</strain>
    </source>
</reference>
<dbReference type="AlphaFoldDB" id="A0A832YT51"/>
<sequence length="113" mass="12835">MDLTLIDLLFLNFLAYVLAFIVVGLVAALPTAVLRSKGLRQIMTFKAIERSEDRAILELVALAAAIAVHRLKAKRSEVPRQTESEGRLKWSLRARMEMASLRMLETKKSKLRR</sequence>
<proteinExistence type="predicted"/>
<name>A0A832YT51_9CREN</name>
<keyword evidence="1" id="KW-0812">Transmembrane</keyword>
<protein>
    <submittedName>
        <fullName evidence="2">Uncharacterized protein</fullName>
    </submittedName>
</protein>
<organism evidence="2 3">
    <name type="scientific">Ignisphaera aggregans</name>
    <dbReference type="NCBI Taxonomy" id="334771"/>
    <lineage>
        <taxon>Archaea</taxon>
        <taxon>Thermoproteota</taxon>
        <taxon>Thermoprotei</taxon>
        <taxon>Desulfurococcales</taxon>
        <taxon>Desulfurococcaceae</taxon>
        <taxon>Ignisphaera</taxon>
    </lineage>
</organism>